<dbReference type="Proteomes" id="UP000034810">
    <property type="component" value="Unassembled WGS sequence"/>
</dbReference>
<accession>A0A0G1F7D0</accession>
<evidence type="ECO:0000256" key="6">
    <source>
        <dbReference type="ARBA" id="ARBA00022884"/>
    </source>
</evidence>
<feature type="binding site" evidence="7">
    <location>
        <position position="35"/>
    </location>
    <ligand>
        <name>S-adenosyl-L-methionine</name>
        <dbReference type="ChEBI" id="CHEBI:59789"/>
    </ligand>
</feature>
<sequence length="287" mass="32120">MGLRLGQHFLKSGEILKRIISALDLKGRDFVVEIGPGHGELTRYLVESGATVIAIEKDKRLVEYLSKKFEARSAESETISKSRTLNSKLNVIEGDALEVLPNLTHNSQLTTHDWKLVGNIPYYITGHLLRIIGDLEQKPSLTILLIQKEVAKRICARPLEMTRSKNSGSSRASRGMNLLAASVQFWAEPGILFYVKKGNFNPPPKIDSAVIKLETKDIAGYKVDTNKYYSFTKKLFKQPRKTILNNLLAGGYEKEKIIEVLGEVGINPTNRPQNLSLDDIIHISLLL</sequence>
<keyword evidence="4 7" id="KW-0808">Transferase</keyword>
<dbReference type="NCBIfam" id="TIGR00755">
    <property type="entry name" value="ksgA"/>
    <property type="match status" value="1"/>
</dbReference>
<dbReference type="GO" id="GO:0003723">
    <property type="term" value="F:RNA binding"/>
    <property type="evidence" value="ECO:0007669"/>
    <property type="project" value="UniProtKB-UniRule"/>
</dbReference>
<evidence type="ECO:0000313" key="10">
    <source>
        <dbReference type="Proteomes" id="UP000034810"/>
    </source>
</evidence>
<evidence type="ECO:0000256" key="4">
    <source>
        <dbReference type="ARBA" id="ARBA00022679"/>
    </source>
</evidence>
<dbReference type="InterPro" id="IPR020598">
    <property type="entry name" value="rRNA_Ade_methylase_Trfase_N"/>
</dbReference>
<dbReference type="InterPro" id="IPR023165">
    <property type="entry name" value="rRNA_Ade_diMease-like_C"/>
</dbReference>
<dbReference type="InterPro" id="IPR011530">
    <property type="entry name" value="rRNA_adenine_dimethylase"/>
</dbReference>
<evidence type="ECO:0000256" key="7">
    <source>
        <dbReference type="PROSITE-ProRule" id="PRU01026"/>
    </source>
</evidence>
<name>A0A0G1F7D0_9BACT</name>
<evidence type="ECO:0000259" key="8">
    <source>
        <dbReference type="SMART" id="SM00650"/>
    </source>
</evidence>
<protein>
    <submittedName>
        <fullName evidence="9">Ribosomal RNA small subunit methyltransferase A</fullName>
    </submittedName>
</protein>
<proteinExistence type="inferred from homology"/>
<dbReference type="PATRIC" id="fig|1619011.3.peg.231"/>
<dbReference type="Gene3D" id="3.40.50.150">
    <property type="entry name" value="Vaccinia Virus protein VP39"/>
    <property type="match status" value="1"/>
</dbReference>
<dbReference type="SMART" id="SM00650">
    <property type="entry name" value="rADc"/>
    <property type="match status" value="1"/>
</dbReference>
<dbReference type="GO" id="GO:0005829">
    <property type="term" value="C:cytosol"/>
    <property type="evidence" value="ECO:0007669"/>
    <property type="project" value="TreeGrafter"/>
</dbReference>
<evidence type="ECO:0000256" key="3">
    <source>
        <dbReference type="ARBA" id="ARBA00022603"/>
    </source>
</evidence>
<dbReference type="PANTHER" id="PTHR11727">
    <property type="entry name" value="DIMETHYLADENOSINE TRANSFERASE"/>
    <property type="match status" value="1"/>
</dbReference>
<evidence type="ECO:0000256" key="2">
    <source>
        <dbReference type="ARBA" id="ARBA00022552"/>
    </source>
</evidence>
<dbReference type="InterPro" id="IPR020596">
    <property type="entry name" value="rRNA_Ade_Mease_Trfase_CS"/>
</dbReference>
<gene>
    <name evidence="9" type="ORF">UV58_C0005G0007</name>
</gene>
<dbReference type="CDD" id="cd02440">
    <property type="entry name" value="AdoMet_MTases"/>
    <property type="match status" value="1"/>
</dbReference>
<dbReference type="PROSITE" id="PS51689">
    <property type="entry name" value="SAM_RNA_A_N6_MT"/>
    <property type="match status" value="1"/>
</dbReference>
<keyword evidence="6 7" id="KW-0694">RNA-binding</keyword>
<keyword evidence="5 7" id="KW-0949">S-adenosyl-L-methionine</keyword>
<feature type="binding site" evidence="7">
    <location>
        <position position="95"/>
    </location>
    <ligand>
        <name>S-adenosyl-L-methionine</name>
        <dbReference type="ChEBI" id="CHEBI:59789"/>
    </ligand>
</feature>
<feature type="domain" description="Ribosomal RNA adenine methylase transferase N-terminal" evidence="8">
    <location>
        <begin position="15"/>
        <end position="217"/>
    </location>
</feature>
<keyword evidence="2" id="KW-0698">rRNA processing</keyword>
<dbReference type="GO" id="GO:0000179">
    <property type="term" value="F:rRNA (adenine-N6,N6-)-dimethyltransferase activity"/>
    <property type="evidence" value="ECO:0007669"/>
    <property type="project" value="UniProtKB-UniRule"/>
</dbReference>
<dbReference type="EMBL" id="LCFA01000005">
    <property type="protein sequence ID" value="KKS82753.1"/>
    <property type="molecule type" value="Genomic_DNA"/>
</dbReference>
<comment type="similarity">
    <text evidence="7">Belongs to the class I-like SAM-binding methyltransferase superfamily. rRNA adenine N(6)-methyltransferase family.</text>
</comment>
<feature type="binding site" evidence="7">
    <location>
        <position position="56"/>
    </location>
    <ligand>
        <name>S-adenosyl-L-methionine</name>
        <dbReference type="ChEBI" id="CHEBI:59789"/>
    </ligand>
</feature>
<dbReference type="PANTHER" id="PTHR11727:SF7">
    <property type="entry name" value="DIMETHYLADENOSINE TRANSFERASE-RELATED"/>
    <property type="match status" value="1"/>
</dbReference>
<organism evidence="9 10">
    <name type="scientific">Candidatus Wolfebacteria bacterium GW2011_GWC1_43_10</name>
    <dbReference type="NCBI Taxonomy" id="1619011"/>
    <lineage>
        <taxon>Bacteria</taxon>
        <taxon>Candidatus Wolfeibacteriota</taxon>
    </lineage>
</organism>
<evidence type="ECO:0000256" key="5">
    <source>
        <dbReference type="ARBA" id="ARBA00022691"/>
    </source>
</evidence>
<dbReference type="Gene3D" id="1.10.8.100">
    <property type="entry name" value="Ribosomal RNA adenine dimethylase-like, domain 2"/>
    <property type="match status" value="1"/>
</dbReference>
<feature type="binding site" evidence="7">
    <location>
        <position position="119"/>
    </location>
    <ligand>
        <name>S-adenosyl-L-methionine</name>
        <dbReference type="ChEBI" id="CHEBI:59789"/>
    </ligand>
</feature>
<keyword evidence="3 7" id="KW-0489">Methyltransferase</keyword>
<dbReference type="InterPro" id="IPR029063">
    <property type="entry name" value="SAM-dependent_MTases_sf"/>
</dbReference>
<dbReference type="AlphaFoldDB" id="A0A0G1F7D0"/>
<dbReference type="Pfam" id="PF00398">
    <property type="entry name" value="RrnaAD"/>
    <property type="match status" value="1"/>
</dbReference>
<keyword evidence="1" id="KW-0963">Cytoplasm</keyword>
<evidence type="ECO:0000313" key="9">
    <source>
        <dbReference type="EMBL" id="KKS82753.1"/>
    </source>
</evidence>
<reference evidence="9 10" key="1">
    <citation type="journal article" date="2015" name="Nature">
        <title>rRNA introns, odd ribosomes, and small enigmatic genomes across a large radiation of phyla.</title>
        <authorList>
            <person name="Brown C.T."/>
            <person name="Hug L.A."/>
            <person name="Thomas B.C."/>
            <person name="Sharon I."/>
            <person name="Castelle C.J."/>
            <person name="Singh A."/>
            <person name="Wilkins M.J."/>
            <person name="Williams K.H."/>
            <person name="Banfield J.F."/>
        </authorList>
    </citation>
    <scope>NUCLEOTIDE SEQUENCE [LARGE SCALE GENOMIC DNA]</scope>
</reference>
<dbReference type="SUPFAM" id="SSF53335">
    <property type="entry name" value="S-adenosyl-L-methionine-dependent methyltransferases"/>
    <property type="match status" value="1"/>
</dbReference>
<dbReference type="PROSITE" id="PS01131">
    <property type="entry name" value="RRNA_A_DIMETH"/>
    <property type="match status" value="1"/>
</dbReference>
<comment type="caution">
    <text evidence="9">The sequence shown here is derived from an EMBL/GenBank/DDBJ whole genome shotgun (WGS) entry which is preliminary data.</text>
</comment>
<evidence type="ECO:0000256" key="1">
    <source>
        <dbReference type="ARBA" id="ARBA00022490"/>
    </source>
</evidence>
<dbReference type="InterPro" id="IPR001737">
    <property type="entry name" value="KsgA/Erm"/>
</dbReference>
<feature type="binding site" evidence="7">
    <location>
        <position position="8"/>
    </location>
    <ligand>
        <name>S-adenosyl-L-methionine</name>
        <dbReference type="ChEBI" id="CHEBI:59789"/>
    </ligand>
</feature>
<feature type="binding site" evidence="7">
    <location>
        <position position="10"/>
    </location>
    <ligand>
        <name>S-adenosyl-L-methionine</name>
        <dbReference type="ChEBI" id="CHEBI:59789"/>
    </ligand>
</feature>